<dbReference type="AlphaFoldDB" id="A0A2T3AI34"/>
<dbReference type="GO" id="GO:0071949">
    <property type="term" value="F:FAD binding"/>
    <property type="evidence" value="ECO:0007669"/>
    <property type="project" value="InterPro"/>
</dbReference>
<evidence type="ECO:0000256" key="1">
    <source>
        <dbReference type="ARBA" id="ARBA00022630"/>
    </source>
</evidence>
<evidence type="ECO:0000256" key="3">
    <source>
        <dbReference type="ARBA" id="ARBA00023002"/>
    </source>
</evidence>
<evidence type="ECO:0000256" key="4">
    <source>
        <dbReference type="SAM" id="SignalP"/>
    </source>
</evidence>
<dbReference type="Proteomes" id="UP000241462">
    <property type="component" value="Unassembled WGS sequence"/>
</dbReference>
<protein>
    <recommendedName>
        <fullName evidence="5">FAD-binding domain-containing protein</fullName>
    </recommendedName>
</protein>
<dbReference type="STRING" id="2025994.A0A2T3AI34"/>
<keyword evidence="7" id="KW-1185">Reference proteome</keyword>
<dbReference type="Pfam" id="PF01494">
    <property type="entry name" value="FAD_binding_3"/>
    <property type="match status" value="1"/>
</dbReference>
<sequence length="432" mass="47389">MAPLEILIVGCSIAGPALATCLLLSDVPVSQKPHITVLERSNGMRTEGQNIDVRGAGVTILRRLGIEKAVRAKTTREEGVRMVDSRNRTWGQFVADKSGKTSTPTADIEILRGTLAKILFQRARSVSDAVQAEGGHGVEFVWADTLDAIEQDGLKVHVHFAKSGKTKAFDLVVGADGLQSTTRSMAWGPQADDAVQKLAGGVYGAFFSIPAWEADEETLWRKWYHASGRRSIMVRPHEQRGRATAFMTVIADTDARLERAATNKNNTVAVQKALMKEYFGEAGWECERVVDDMMQSTDFYYDSIAQVKLDHWSKGRVVLLGDAGYCASAFSGMGTTLGLIGAWKLAGCIFQHPNDPQRAFDLYEARMQPTVALAQKLAPGFPRSLHPATDWGVWLIHAFVWVLWVSRVFGLLMKLGAGPPAHSVQVEETQVH</sequence>
<gene>
    <name evidence="6" type="ORF">BD289DRAFT_458670</name>
</gene>
<keyword evidence="2" id="KW-0274">FAD</keyword>
<keyword evidence="1" id="KW-0285">Flavoprotein</keyword>
<evidence type="ECO:0000313" key="7">
    <source>
        <dbReference type="Proteomes" id="UP000241462"/>
    </source>
</evidence>
<dbReference type="PANTHER" id="PTHR46865:SF2">
    <property type="entry name" value="MONOOXYGENASE"/>
    <property type="match status" value="1"/>
</dbReference>
<keyword evidence="4" id="KW-0732">Signal</keyword>
<organism evidence="6 7">
    <name type="scientific">Coniella lustricola</name>
    <dbReference type="NCBI Taxonomy" id="2025994"/>
    <lineage>
        <taxon>Eukaryota</taxon>
        <taxon>Fungi</taxon>
        <taxon>Dikarya</taxon>
        <taxon>Ascomycota</taxon>
        <taxon>Pezizomycotina</taxon>
        <taxon>Sordariomycetes</taxon>
        <taxon>Sordariomycetidae</taxon>
        <taxon>Diaporthales</taxon>
        <taxon>Schizoparmaceae</taxon>
        <taxon>Coniella</taxon>
    </lineage>
</organism>
<dbReference type="PANTHER" id="PTHR46865">
    <property type="entry name" value="OXIDOREDUCTASE-RELATED"/>
    <property type="match status" value="1"/>
</dbReference>
<reference evidence="6 7" key="1">
    <citation type="journal article" date="2018" name="Mycol. Prog.">
        <title>Coniella lustricola, a new species from submerged detritus.</title>
        <authorList>
            <person name="Raudabaugh D.B."/>
            <person name="Iturriaga T."/>
            <person name="Carver A."/>
            <person name="Mondo S."/>
            <person name="Pangilinan J."/>
            <person name="Lipzen A."/>
            <person name="He G."/>
            <person name="Amirebrahimi M."/>
            <person name="Grigoriev I.V."/>
            <person name="Miller A.N."/>
        </authorList>
    </citation>
    <scope>NUCLEOTIDE SEQUENCE [LARGE SCALE GENOMIC DNA]</scope>
    <source>
        <strain evidence="6 7">B22-T-1</strain>
    </source>
</reference>
<evidence type="ECO:0000256" key="2">
    <source>
        <dbReference type="ARBA" id="ARBA00022827"/>
    </source>
</evidence>
<keyword evidence="3" id="KW-0560">Oxidoreductase</keyword>
<dbReference type="InParanoid" id="A0A2T3AI34"/>
<accession>A0A2T3AI34</accession>
<name>A0A2T3AI34_9PEZI</name>
<feature type="chain" id="PRO_5015607104" description="FAD-binding domain-containing protein" evidence="4">
    <location>
        <begin position="20"/>
        <end position="432"/>
    </location>
</feature>
<dbReference type="Gene3D" id="3.30.9.10">
    <property type="entry name" value="D-Amino Acid Oxidase, subunit A, domain 2"/>
    <property type="match status" value="1"/>
</dbReference>
<dbReference type="InterPro" id="IPR051704">
    <property type="entry name" value="FAD_aromatic-hydroxylase"/>
</dbReference>
<proteinExistence type="predicted"/>
<dbReference type="GO" id="GO:0016491">
    <property type="term" value="F:oxidoreductase activity"/>
    <property type="evidence" value="ECO:0007669"/>
    <property type="project" value="UniProtKB-KW"/>
</dbReference>
<feature type="domain" description="FAD-binding" evidence="5">
    <location>
        <begin position="5"/>
        <end position="354"/>
    </location>
</feature>
<dbReference type="EMBL" id="KZ678386">
    <property type="protein sequence ID" value="PSR99096.1"/>
    <property type="molecule type" value="Genomic_DNA"/>
</dbReference>
<dbReference type="InterPro" id="IPR036188">
    <property type="entry name" value="FAD/NAD-bd_sf"/>
</dbReference>
<feature type="signal peptide" evidence="4">
    <location>
        <begin position="1"/>
        <end position="19"/>
    </location>
</feature>
<dbReference type="InterPro" id="IPR002938">
    <property type="entry name" value="FAD-bd"/>
</dbReference>
<dbReference type="OrthoDB" id="655030at2759"/>
<dbReference type="PRINTS" id="PR00420">
    <property type="entry name" value="RNGMNOXGNASE"/>
</dbReference>
<evidence type="ECO:0000259" key="5">
    <source>
        <dbReference type="Pfam" id="PF01494"/>
    </source>
</evidence>
<evidence type="ECO:0000313" key="6">
    <source>
        <dbReference type="EMBL" id="PSR99096.1"/>
    </source>
</evidence>
<dbReference type="SUPFAM" id="SSF51905">
    <property type="entry name" value="FAD/NAD(P)-binding domain"/>
    <property type="match status" value="1"/>
</dbReference>
<dbReference type="Gene3D" id="3.50.50.60">
    <property type="entry name" value="FAD/NAD(P)-binding domain"/>
    <property type="match status" value="1"/>
</dbReference>